<feature type="transmembrane region" description="Helical" evidence="11">
    <location>
        <begin position="237"/>
        <end position="258"/>
    </location>
</feature>
<sequence>MTTSCRHPIRHITVSSFSLWFSHIIIFFVTFHNQAVPLPPQDAATASPAVTTEYTEFATVLYGTEEALTELQGTTWEDGTRPASWQAGGGDGSLFNFFNMANFSLENYLCDFTYRELTSELRQTGAKFCNVSHDGILCWPPTTVGHNASIPCPFFNSSSVRAHRLCTETGKWAKWTDYGECLRTYSPPTIPVPLFTNQAMPYVWLFGCVLSLIFLVITLFIFCYFKSLQCTRINIHKNLAVSFILKYICMIVMLQPLLTGPNSMDEYYVGESGEPYPKTKDTSEHAVALCRLLKVLLEYFSMANIFWMFVEGLFLTTRIAVAVFSNESNFKLYFFIGWGSPLFFTNGWVVLMVIFDPSPCWDDYHTLPYIWLIRVPMIVAILVNSFFLINIIRILVTKLRASVTVETAQMRKSVKAVAVLFPLLGLTYLIYIWEVPSEGGVSEKMYHTVNAVLQSGQGVFVAVIYCFMNQEVQMAIRRRIAKSRYKFGSSSRRRTHTNGSCVMATSEVVTFRKNVQGSTSIDQLSQEMKPFTESVER</sequence>
<keyword evidence="6" id="KW-0297">G-protein coupled receptor</keyword>
<name>A0A914BNV7_PATMI</name>
<keyword evidence="8" id="KW-0675">Receptor</keyword>
<evidence type="ECO:0000256" key="2">
    <source>
        <dbReference type="ARBA" id="ARBA00005314"/>
    </source>
</evidence>
<dbReference type="InterPro" id="IPR000832">
    <property type="entry name" value="GPCR_2_secretin-like"/>
</dbReference>
<dbReference type="InterPro" id="IPR036445">
    <property type="entry name" value="GPCR_2_extracell_dom_sf"/>
</dbReference>
<keyword evidence="7 11" id="KW-0472">Membrane</keyword>
<evidence type="ECO:0000256" key="10">
    <source>
        <dbReference type="ARBA" id="ARBA00023224"/>
    </source>
</evidence>
<evidence type="ECO:0000256" key="5">
    <source>
        <dbReference type="ARBA" id="ARBA00022989"/>
    </source>
</evidence>
<reference evidence="14" key="1">
    <citation type="submission" date="2022-11" db="UniProtKB">
        <authorList>
            <consortium name="EnsemblMetazoa"/>
        </authorList>
    </citation>
    <scope>IDENTIFICATION</scope>
</reference>
<dbReference type="PANTHER" id="PTHR45620">
    <property type="entry name" value="PDF RECEPTOR-LIKE PROTEIN-RELATED"/>
    <property type="match status" value="1"/>
</dbReference>
<dbReference type="SUPFAM" id="SSF81321">
    <property type="entry name" value="Family A G protein-coupled receptor-like"/>
    <property type="match status" value="1"/>
</dbReference>
<keyword evidence="10" id="KW-0807">Transducer</keyword>
<evidence type="ECO:0000259" key="13">
    <source>
        <dbReference type="PROSITE" id="PS50261"/>
    </source>
</evidence>
<dbReference type="OrthoDB" id="5967113at2759"/>
<feature type="transmembrane region" description="Helical" evidence="11">
    <location>
        <begin position="202"/>
        <end position="225"/>
    </location>
</feature>
<feature type="domain" description="G-protein coupled receptors family 2 profile 2" evidence="13">
    <location>
        <begin position="200"/>
        <end position="469"/>
    </location>
</feature>
<evidence type="ECO:0000256" key="9">
    <source>
        <dbReference type="ARBA" id="ARBA00023180"/>
    </source>
</evidence>
<comment type="similarity">
    <text evidence="2">Belongs to the G-protein coupled receptor 2 family.</text>
</comment>
<evidence type="ECO:0000259" key="12">
    <source>
        <dbReference type="PROSITE" id="PS50227"/>
    </source>
</evidence>
<feature type="transmembrane region" description="Helical" evidence="11">
    <location>
        <begin position="375"/>
        <end position="396"/>
    </location>
</feature>
<keyword evidence="9" id="KW-0325">Glycoprotein</keyword>
<organism evidence="14 15">
    <name type="scientific">Patiria miniata</name>
    <name type="common">Bat star</name>
    <name type="synonym">Asterina miniata</name>
    <dbReference type="NCBI Taxonomy" id="46514"/>
    <lineage>
        <taxon>Eukaryota</taxon>
        <taxon>Metazoa</taxon>
        <taxon>Echinodermata</taxon>
        <taxon>Eleutherozoa</taxon>
        <taxon>Asterozoa</taxon>
        <taxon>Asteroidea</taxon>
        <taxon>Valvatacea</taxon>
        <taxon>Valvatida</taxon>
        <taxon>Asterinidae</taxon>
        <taxon>Patiria</taxon>
    </lineage>
</organism>
<feature type="transmembrane region" description="Helical" evidence="11">
    <location>
        <begin position="12"/>
        <end position="31"/>
    </location>
</feature>
<dbReference type="InterPro" id="IPR001879">
    <property type="entry name" value="GPCR_2_extracellular_dom"/>
</dbReference>
<dbReference type="Proteomes" id="UP000887568">
    <property type="component" value="Unplaced"/>
</dbReference>
<dbReference type="InterPro" id="IPR017983">
    <property type="entry name" value="GPCR_2_secretin-like_CS"/>
</dbReference>
<dbReference type="InterPro" id="IPR017981">
    <property type="entry name" value="GPCR_2-like_7TM"/>
</dbReference>
<dbReference type="SMART" id="SM00008">
    <property type="entry name" value="HormR"/>
    <property type="match status" value="1"/>
</dbReference>
<dbReference type="AlphaFoldDB" id="A0A914BNV7"/>
<dbReference type="PROSITE" id="PS50261">
    <property type="entry name" value="G_PROTEIN_RECEP_F2_4"/>
    <property type="match status" value="1"/>
</dbReference>
<dbReference type="Pfam" id="PF00002">
    <property type="entry name" value="7tm_2"/>
    <property type="match status" value="1"/>
</dbReference>
<keyword evidence="4 11" id="KW-0812">Transmembrane</keyword>
<feature type="transmembrane region" description="Helical" evidence="11">
    <location>
        <begin position="332"/>
        <end position="355"/>
    </location>
</feature>
<feature type="transmembrane region" description="Helical" evidence="11">
    <location>
        <begin position="416"/>
        <end position="433"/>
    </location>
</feature>
<dbReference type="CDD" id="cd15041">
    <property type="entry name" value="7tmB1_hormone_R"/>
    <property type="match status" value="1"/>
</dbReference>
<feature type="domain" description="G-protein coupled receptors family 2 profile 1" evidence="12">
    <location>
        <begin position="109"/>
        <end position="185"/>
    </location>
</feature>
<dbReference type="Pfam" id="PF02793">
    <property type="entry name" value="HRM"/>
    <property type="match status" value="1"/>
</dbReference>
<dbReference type="InterPro" id="IPR050332">
    <property type="entry name" value="GPCR_2"/>
</dbReference>
<evidence type="ECO:0000256" key="4">
    <source>
        <dbReference type="ARBA" id="ARBA00022692"/>
    </source>
</evidence>
<evidence type="ECO:0000256" key="8">
    <source>
        <dbReference type="ARBA" id="ARBA00023170"/>
    </source>
</evidence>
<dbReference type="GO" id="GO:0005886">
    <property type="term" value="C:plasma membrane"/>
    <property type="evidence" value="ECO:0007669"/>
    <property type="project" value="UniProtKB-SubCell"/>
</dbReference>
<comment type="subcellular location">
    <subcellularLocation>
        <location evidence="1">Cell membrane</location>
        <topology evidence="1">Multi-pass membrane protein</topology>
    </subcellularLocation>
</comment>
<keyword evidence="3" id="KW-1003">Cell membrane</keyword>
<dbReference type="GO" id="GO:0007188">
    <property type="term" value="P:adenylate cyclase-modulating G protein-coupled receptor signaling pathway"/>
    <property type="evidence" value="ECO:0007669"/>
    <property type="project" value="TreeGrafter"/>
</dbReference>
<dbReference type="PANTHER" id="PTHR45620:SF40">
    <property type="entry name" value="CORTICOTROPIN-RELEASING FACTOR RECEPTOR 2-LIKE ISOFORM X1"/>
    <property type="match status" value="1"/>
</dbReference>
<protein>
    <submittedName>
        <fullName evidence="14">Uncharacterized protein</fullName>
    </submittedName>
</protein>
<evidence type="ECO:0000313" key="14">
    <source>
        <dbReference type="EnsemblMetazoa" id="XP_038077391.1"/>
    </source>
</evidence>
<feature type="transmembrane region" description="Helical" evidence="11">
    <location>
        <begin position="305"/>
        <end position="325"/>
    </location>
</feature>
<dbReference type="EnsemblMetazoa" id="XM_038221463.1">
    <property type="protein sequence ID" value="XP_038077391.1"/>
    <property type="gene ID" value="LOC119745239"/>
</dbReference>
<dbReference type="PROSITE" id="PS00650">
    <property type="entry name" value="G_PROTEIN_RECEP_F2_2"/>
    <property type="match status" value="1"/>
</dbReference>
<dbReference type="GO" id="GO:0008528">
    <property type="term" value="F:G protein-coupled peptide receptor activity"/>
    <property type="evidence" value="ECO:0007669"/>
    <property type="project" value="TreeGrafter"/>
</dbReference>
<dbReference type="RefSeq" id="XP_038077391.1">
    <property type="nucleotide sequence ID" value="XM_038221463.1"/>
</dbReference>
<evidence type="ECO:0000256" key="3">
    <source>
        <dbReference type="ARBA" id="ARBA00022475"/>
    </source>
</evidence>
<evidence type="ECO:0000256" key="7">
    <source>
        <dbReference type="ARBA" id="ARBA00023136"/>
    </source>
</evidence>
<accession>A0A914BNV7</accession>
<dbReference type="OMA" id="FDSIQCR"/>
<evidence type="ECO:0000256" key="6">
    <source>
        <dbReference type="ARBA" id="ARBA00023040"/>
    </source>
</evidence>
<evidence type="ECO:0000313" key="15">
    <source>
        <dbReference type="Proteomes" id="UP000887568"/>
    </source>
</evidence>
<dbReference type="PRINTS" id="PR00249">
    <property type="entry name" value="GPCRSECRETIN"/>
</dbReference>
<dbReference type="Gene3D" id="4.10.1240.10">
    <property type="entry name" value="GPCR, family 2, extracellular hormone receptor domain"/>
    <property type="match status" value="1"/>
</dbReference>
<dbReference type="SUPFAM" id="SSF111418">
    <property type="entry name" value="Hormone receptor domain"/>
    <property type="match status" value="1"/>
</dbReference>
<dbReference type="PROSITE" id="PS50227">
    <property type="entry name" value="G_PROTEIN_RECEP_F2_3"/>
    <property type="match status" value="1"/>
</dbReference>
<dbReference type="GeneID" id="119745239"/>
<evidence type="ECO:0000256" key="1">
    <source>
        <dbReference type="ARBA" id="ARBA00004651"/>
    </source>
</evidence>
<evidence type="ECO:0000256" key="11">
    <source>
        <dbReference type="SAM" id="Phobius"/>
    </source>
</evidence>
<feature type="transmembrane region" description="Helical" evidence="11">
    <location>
        <begin position="445"/>
        <end position="468"/>
    </location>
</feature>
<keyword evidence="5 11" id="KW-1133">Transmembrane helix</keyword>
<keyword evidence="15" id="KW-1185">Reference proteome</keyword>
<proteinExistence type="inferred from homology"/>
<dbReference type="GO" id="GO:0007166">
    <property type="term" value="P:cell surface receptor signaling pathway"/>
    <property type="evidence" value="ECO:0007669"/>
    <property type="project" value="InterPro"/>
</dbReference>
<dbReference type="Gene3D" id="1.20.1070.10">
    <property type="entry name" value="Rhodopsin 7-helix transmembrane proteins"/>
    <property type="match status" value="1"/>
</dbReference>